<feature type="signal peptide" evidence="1">
    <location>
        <begin position="1"/>
        <end position="32"/>
    </location>
</feature>
<dbReference type="EMBL" id="JAUKUD010000004">
    <property type="protein sequence ID" value="KAK0746001.1"/>
    <property type="molecule type" value="Genomic_DNA"/>
</dbReference>
<gene>
    <name evidence="2" type="ORF">B0T18DRAFT_141370</name>
</gene>
<evidence type="ECO:0000313" key="2">
    <source>
        <dbReference type="EMBL" id="KAK0746001.1"/>
    </source>
</evidence>
<evidence type="ECO:0008006" key="4">
    <source>
        <dbReference type="Google" id="ProtNLM"/>
    </source>
</evidence>
<name>A0AA40EV79_9PEZI</name>
<keyword evidence="3" id="KW-1185">Reference proteome</keyword>
<feature type="chain" id="PRO_5041305350" description="GPI-anchored surface protein" evidence="1">
    <location>
        <begin position="33"/>
        <end position="325"/>
    </location>
</feature>
<organism evidence="2 3">
    <name type="scientific">Schizothecium vesticola</name>
    <dbReference type="NCBI Taxonomy" id="314040"/>
    <lineage>
        <taxon>Eukaryota</taxon>
        <taxon>Fungi</taxon>
        <taxon>Dikarya</taxon>
        <taxon>Ascomycota</taxon>
        <taxon>Pezizomycotina</taxon>
        <taxon>Sordariomycetes</taxon>
        <taxon>Sordariomycetidae</taxon>
        <taxon>Sordariales</taxon>
        <taxon>Schizotheciaceae</taxon>
        <taxon>Schizothecium</taxon>
    </lineage>
</organism>
<proteinExistence type="predicted"/>
<sequence length="325" mass="34594">MSPVVFLQCPVLLRLICFFSLLLVATVPTVQGSALLQRMHNGNALGIVPSDSVFEQRWDDPLPGTKAFAGFQQRGVIDLSRRDCLPNGTNFCFGDSVNFCASCGTCCVDGIYCCGAGGICCGAGCCASGQTCDSGKCVASAAPITVTAISYQTVTRTVTQIATVVVVVVDTSTIVSETEVTVSNEQTQTNIVWVTETVLARRALATAEAGFYAKREDDDAPLPRRWWASAWRAAWGSIAPRGQLPQLLHDAPQAAPLQRRQATGAPGTVAPVPTVTKFVTETVETTRIISETITTQTTSVVLTTVTRTNTKYVELAQPSQAQIPP</sequence>
<reference evidence="2" key="1">
    <citation type="submission" date="2023-06" db="EMBL/GenBank/DDBJ databases">
        <title>Genome-scale phylogeny and comparative genomics of the fungal order Sordariales.</title>
        <authorList>
            <consortium name="Lawrence Berkeley National Laboratory"/>
            <person name="Hensen N."/>
            <person name="Bonometti L."/>
            <person name="Westerberg I."/>
            <person name="Brannstrom I.O."/>
            <person name="Guillou S."/>
            <person name="Cros-Aarteil S."/>
            <person name="Calhoun S."/>
            <person name="Haridas S."/>
            <person name="Kuo A."/>
            <person name="Mondo S."/>
            <person name="Pangilinan J."/>
            <person name="Riley R."/>
            <person name="LaButti K."/>
            <person name="Andreopoulos B."/>
            <person name="Lipzen A."/>
            <person name="Chen C."/>
            <person name="Yanf M."/>
            <person name="Daum C."/>
            <person name="Ng V."/>
            <person name="Clum A."/>
            <person name="Steindorff A."/>
            <person name="Ohm R."/>
            <person name="Martin F."/>
            <person name="Silar P."/>
            <person name="Natvig D."/>
            <person name="Lalanne C."/>
            <person name="Gautier V."/>
            <person name="Ament-velasquez S.L."/>
            <person name="Kruys A."/>
            <person name="Hutchinson M.I."/>
            <person name="Powell A.J."/>
            <person name="Barry K."/>
            <person name="Miller A.N."/>
            <person name="Grigoriev I.V."/>
            <person name="Debuchy R."/>
            <person name="Gladieux P."/>
            <person name="Thoren M.H."/>
            <person name="Johannesson H."/>
        </authorList>
    </citation>
    <scope>NUCLEOTIDE SEQUENCE</scope>
    <source>
        <strain evidence="2">SMH3187-1</strain>
    </source>
</reference>
<dbReference type="Proteomes" id="UP001172155">
    <property type="component" value="Unassembled WGS sequence"/>
</dbReference>
<evidence type="ECO:0000313" key="3">
    <source>
        <dbReference type="Proteomes" id="UP001172155"/>
    </source>
</evidence>
<comment type="caution">
    <text evidence="2">The sequence shown here is derived from an EMBL/GenBank/DDBJ whole genome shotgun (WGS) entry which is preliminary data.</text>
</comment>
<dbReference type="AlphaFoldDB" id="A0AA40EV79"/>
<accession>A0AA40EV79</accession>
<evidence type="ECO:0000256" key="1">
    <source>
        <dbReference type="SAM" id="SignalP"/>
    </source>
</evidence>
<keyword evidence="1" id="KW-0732">Signal</keyword>
<protein>
    <recommendedName>
        <fullName evidence="4">GPI-anchored surface protein</fullName>
    </recommendedName>
</protein>